<dbReference type="EMBL" id="CP000112">
    <property type="protein sequence ID" value="ABB38382.1"/>
    <property type="molecule type" value="Genomic_DNA"/>
</dbReference>
<keyword evidence="8 9" id="KW-0131">Cell cycle</keyword>
<organism evidence="12 13">
    <name type="scientific">Oleidesulfovibrio alaskensis (strain ATCC BAA-1058 / DSM 17464 / G20)</name>
    <name type="common">Desulfovibrio alaskensis</name>
    <dbReference type="NCBI Taxonomy" id="207559"/>
    <lineage>
        <taxon>Bacteria</taxon>
        <taxon>Pseudomonadati</taxon>
        <taxon>Thermodesulfobacteriota</taxon>
        <taxon>Desulfovibrionia</taxon>
        <taxon>Desulfovibrionales</taxon>
        <taxon>Desulfovibrionaceae</taxon>
        <taxon>Oleidesulfovibrio</taxon>
    </lineage>
</organism>
<dbReference type="InterPro" id="IPR010998">
    <property type="entry name" value="Integrase_recombinase_N"/>
</dbReference>
<dbReference type="STRING" id="207559.Dde_1585"/>
<feature type="domain" description="Core-binding (CB)" evidence="11">
    <location>
        <begin position="13"/>
        <end position="101"/>
    </location>
</feature>
<evidence type="ECO:0000256" key="9">
    <source>
        <dbReference type="HAMAP-Rule" id="MF_01808"/>
    </source>
</evidence>
<proteinExistence type="inferred from homology"/>
<evidence type="ECO:0000259" key="11">
    <source>
        <dbReference type="PROSITE" id="PS51900"/>
    </source>
</evidence>
<feature type="active site" evidence="9">
    <location>
        <position position="199"/>
    </location>
</feature>
<keyword evidence="13" id="KW-1185">Reference proteome</keyword>
<dbReference type="Pfam" id="PF02899">
    <property type="entry name" value="Phage_int_SAM_1"/>
    <property type="match status" value="1"/>
</dbReference>
<dbReference type="HAMAP" id="MF_01808">
    <property type="entry name" value="Recomb_XerC_XerD"/>
    <property type="match status" value="1"/>
</dbReference>
<comment type="similarity">
    <text evidence="9">Belongs to the 'phage' integrase family. XerC subfamily.</text>
</comment>
<keyword evidence="4 9" id="KW-0159">Chromosome partition</keyword>
<evidence type="ECO:0000256" key="1">
    <source>
        <dbReference type="ARBA" id="ARBA00004496"/>
    </source>
</evidence>
<dbReference type="Pfam" id="PF00589">
    <property type="entry name" value="Phage_integrase"/>
    <property type="match status" value="1"/>
</dbReference>
<keyword evidence="7 9" id="KW-0233">DNA recombination</keyword>
<keyword evidence="3 9" id="KW-0132">Cell division</keyword>
<evidence type="ECO:0000256" key="6">
    <source>
        <dbReference type="ARBA" id="ARBA00023125"/>
    </source>
</evidence>
<dbReference type="PANTHER" id="PTHR30349:SF77">
    <property type="entry name" value="TYROSINE RECOMBINASE XERC"/>
    <property type="match status" value="1"/>
</dbReference>
<dbReference type="SUPFAM" id="SSF56349">
    <property type="entry name" value="DNA breaking-rejoining enzymes"/>
    <property type="match status" value="1"/>
</dbReference>
<feature type="active site" evidence="9">
    <location>
        <position position="296"/>
    </location>
</feature>
<dbReference type="PANTHER" id="PTHR30349">
    <property type="entry name" value="PHAGE INTEGRASE-RELATED"/>
    <property type="match status" value="1"/>
</dbReference>
<comment type="subunit">
    <text evidence="9">Forms a cyclic heterotetrameric complex composed of two molecules of XerC and two molecules of XerD.</text>
</comment>
<feature type="active site" evidence="9">
    <location>
        <position position="273"/>
    </location>
</feature>
<comment type="subcellular location">
    <subcellularLocation>
        <location evidence="1 9">Cytoplasm</location>
    </subcellularLocation>
</comment>
<reference evidence="12 13" key="1">
    <citation type="journal article" date="2011" name="J. Bacteriol.">
        <title>Complete genome sequence and updated annotation of Desulfovibrio alaskensis G20.</title>
        <authorList>
            <person name="Hauser L.J."/>
            <person name="Land M.L."/>
            <person name="Brown S.D."/>
            <person name="Larimer F."/>
            <person name="Keller K.L."/>
            <person name="Rapp-Giles B.J."/>
            <person name="Price M.N."/>
            <person name="Lin M."/>
            <person name="Bruce D.C."/>
            <person name="Detter J.C."/>
            <person name="Tapia R."/>
            <person name="Han C.S."/>
            <person name="Goodwin L.A."/>
            <person name="Cheng J.F."/>
            <person name="Pitluck S."/>
            <person name="Copeland A."/>
            <person name="Lucas S."/>
            <person name="Nolan M."/>
            <person name="Lapidus A.L."/>
            <person name="Palumbo A.V."/>
            <person name="Wall J.D."/>
        </authorList>
    </citation>
    <scope>NUCLEOTIDE SEQUENCE [LARGE SCALE GENOMIC DNA]</scope>
    <source>
        <strain evidence="13">ATCC BAA 1058 / DSM 17464 / G20</strain>
    </source>
</reference>
<dbReference type="InterPro" id="IPR011010">
    <property type="entry name" value="DNA_brk_join_enz"/>
</dbReference>
<evidence type="ECO:0000256" key="2">
    <source>
        <dbReference type="ARBA" id="ARBA00022490"/>
    </source>
</evidence>
<dbReference type="Gene3D" id="1.10.443.10">
    <property type="entry name" value="Intergrase catalytic core"/>
    <property type="match status" value="1"/>
</dbReference>
<dbReference type="HOGENOM" id="CLU_027562_9_6_7"/>
<feature type="active site" evidence="9">
    <location>
        <position position="270"/>
    </location>
</feature>
<evidence type="ECO:0000256" key="8">
    <source>
        <dbReference type="ARBA" id="ARBA00023306"/>
    </source>
</evidence>
<dbReference type="GO" id="GO:0005737">
    <property type="term" value="C:cytoplasm"/>
    <property type="evidence" value="ECO:0007669"/>
    <property type="project" value="UniProtKB-SubCell"/>
</dbReference>
<keyword evidence="2 9" id="KW-0963">Cytoplasm</keyword>
<evidence type="ECO:0000313" key="12">
    <source>
        <dbReference type="EMBL" id="ABB38382.1"/>
    </source>
</evidence>
<accession>Q311L4</accession>
<dbReference type="Proteomes" id="UP000002710">
    <property type="component" value="Chromosome"/>
</dbReference>
<dbReference type="PROSITE" id="PS51900">
    <property type="entry name" value="CB"/>
    <property type="match status" value="1"/>
</dbReference>
<dbReference type="RefSeq" id="WP_011367541.1">
    <property type="nucleotide sequence ID" value="NC_007519.1"/>
</dbReference>
<feature type="active site" description="O-(3'-phospho-DNA)-tyrosine intermediate" evidence="9">
    <location>
        <position position="305"/>
    </location>
</feature>
<dbReference type="KEGG" id="dde:Dde_1585"/>
<dbReference type="Gene3D" id="1.10.150.130">
    <property type="match status" value="1"/>
</dbReference>
<evidence type="ECO:0000259" key="10">
    <source>
        <dbReference type="PROSITE" id="PS51898"/>
    </source>
</evidence>
<protein>
    <recommendedName>
        <fullName evidence="9">Tyrosine recombinase XerC</fullName>
    </recommendedName>
</protein>
<dbReference type="eggNOG" id="COG4974">
    <property type="taxonomic scope" value="Bacteria"/>
</dbReference>
<dbReference type="CDD" id="cd00798">
    <property type="entry name" value="INT_XerDC_C"/>
    <property type="match status" value="1"/>
</dbReference>
<evidence type="ECO:0000313" key="13">
    <source>
        <dbReference type="Proteomes" id="UP000002710"/>
    </source>
</evidence>
<evidence type="ECO:0000256" key="7">
    <source>
        <dbReference type="ARBA" id="ARBA00023172"/>
    </source>
</evidence>
<dbReference type="InterPro" id="IPR004107">
    <property type="entry name" value="Integrase_SAM-like_N"/>
</dbReference>
<dbReference type="GO" id="GO:0006313">
    <property type="term" value="P:DNA transposition"/>
    <property type="evidence" value="ECO:0007669"/>
    <property type="project" value="UniProtKB-UniRule"/>
</dbReference>
<dbReference type="AlphaFoldDB" id="Q311L4"/>
<dbReference type="InterPro" id="IPR002104">
    <property type="entry name" value="Integrase_catalytic"/>
</dbReference>
<keyword evidence="6 9" id="KW-0238">DNA-binding</keyword>
<evidence type="ECO:0000256" key="4">
    <source>
        <dbReference type="ARBA" id="ARBA00022829"/>
    </source>
</evidence>
<dbReference type="InterPro" id="IPR050090">
    <property type="entry name" value="Tyrosine_recombinase_XerCD"/>
</dbReference>
<dbReference type="GO" id="GO:0003677">
    <property type="term" value="F:DNA binding"/>
    <property type="evidence" value="ECO:0007669"/>
    <property type="project" value="UniProtKB-UniRule"/>
</dbReference>
<feature type="active site" evidence="9">
    <location>
        <position position="175"/>
    </location>
</feature>
<name>Q311L4_OLEA2</name>
<evidence type="ECO:0000256" key="5">
    <source>
        <dbReference type="ARBA" id="ARBA00022908"/>
    </source>
</evidence>
<keyword evidence="5 9" id="KW-0229">DNA integration</keyword>
<dbReference type="GO" id="GO:0051301">
    <property type="term" value="P:cell division"/>
    <property type="evidence" value="ECO:0007669"/>
    <property type="project" value="UniProtKB-KW"/>
</dbReference>
<dbReference type="GO" id="GO:0009037">
    <property type="term" value="F:tyrosine-based site-specific recombinase activity"/>
    <property type="evidence" value="ECO:0007669"/>
    <property type="project" value="UniProtKB-UniRule"/>
</dbReference>
<feature type="domain" description="Tyr recombinase" evidence="10">
    <location>
        <begin position="122"/>
        <end position="318"/>
    </location>
</feature>
<dbReference type="InterPro" id="IPR044068">
    <property type="entry name" value="CB"/>
</dbReference>
<gene>
    <name evidence="9" type="primary">xerC</name>
    <name evidence="12" type="ordered locus">Dde_1585</name>
</gene>
<dbReference type="GO" id="GO:0007059">
    <property type="term" value="P:chromosome segregation"/>
    <property type="evidence" value="ECO:0007669"/>
    <property type="project" value="UniProtKB-UniRule"/>
</dbReference>
<dbReference type="InterPro" id="IPR023009">
    <property type="entry name" value="Tyrosine_recombinase_XerC/XerD"/>
</dbReference>
<dbReference type="PROSITE" id="PS51898">
    <property type="entry name" value="TYR_RECOMBINASE"/>
    <property type="match status" value="1"/>
</dbReference>
<sequence>MSWTGGAPDFNLPPLPDTAEMYMGYLALEKGYSSATVRGYACDLAQFEDFLQRRDMSLDTPADIVPRTIHDFLADLHRQHVGKSSMGRKLSALRGFFRYLARKGFIRSVPTEGITNPRQAQRSPRALNVDQAYAVLDTRTQAASRAQVHVRQAHKREQLTRDLALAELLYGSGLRISEALALDLCHTDPSSGLIKVTGKGSKERIVPLSDTSRQALQLWLDVRETLDVSGGAEQAVFLGARGGRLNRRQALRIIEDLCRAAGLPQAVSPHALRHSFATHLLEAGADMRSVQELLGHERLTTTQRYTHLTLRKIVEVYDRAHPGSKAGKGGSK</sequence>
<evidence type="ECO:0000256" key="3">
    <source>
        <dbReference type="ARBA" id="ARBA00022618"/>
    </source>
</evidence>
<dbReference type="InterPro" id="IPR013762">
    <property type="entry name" value="Integrase-like_cat_sf"/>
</dbReference>
<comment type="function">
    <text evidence="9">Site-specific tyrosine recombinase, which acts by catalyzing the cutting and rejoining of the recombining DNA molecules. The XerC-XerD complex is essential to convert dimers of the bacterial chromosome into monomers to permit their segregation at cell division. It also contributes to the segregational stability of plasmids.</text>
</comment>